<evidence type="ECO:0008006" key="3">
    <source>
        <dbReference type="Google" id="ProtNLM"/>
    </source>
</evidence>
<dbReference type="GeneID" id="82888841"/>
<name>A0A4Y4C8T6_9CORY</name>
<reference evidence="1 2" key="1">
    <citation type="submission" date="2019-06" db="EMBL/GenBank/DDBJ databases">
        <title>Whole genome shotgun sequence of Corynebacterium variabile NBRC 15286.</title>
        <authorList>
            <person name="Hosoyama A."/>
            <person name="Uohara A."/>
            <person name="Ohji S."/>
            <person name="Ichikawa N."/>
        </authorList>
    </citation>
    <scope>NUCLEOTIDE SEQUENCE [LARGE SCALE GENOMIC DNA]</scope>
    <source>
        <strain evidence="1 2">NBRC 15286</strain>
    </source>
</reference>
<sequence length="141" mass="16052">MPGPMPKRDADRVRRNKPDIITKIGAAIPAKRPAEDRTWHITAKRLYRSLKDSGQTAFWQQSDWEYARLTMDQLSKMLNHADDAPLRAGQLAEIDKMMSKLMFTEPDRRRARIELQHAAEGADDGTEATVTDIEAMRGLYG</sequence>
<accession>A0A4Y4C8T6</accession>
<dbReference type="Proteomes" id="UP000319986">
    <property type="component" value="Unassembled WGS sequence"/>
</dbReference>
<protein>
    <recommendedName>
        <fullName evidence="3">Terminase small subunit</fullName>
    </recommendedName>
</protein>
<gene>
    <name evidence="1" type="ORF">CVA01_27710</name>
</gene>
<evidence type="ECO:0000313" key="1">
    <source>
        <dbReference type="EMBL" id="GEC87457.1"/>
    </source>
</evidence>
<dbReference type="RefSeq" id="WP_141331502.1">
    <property type="nucleotide sequence ID" value="NZ_BJNT01000026.1"/>
</dbReference>
<organism evidence="1 2">
    <name type="scientific">Corynebacterium variabile</name>
    <dbReference type="NCBI Taxonomy" id="1727"/>
    <lineage>
        <taxon>Bacteria</taxon>
        <taxon>Bacillati</taxon>
        <taxon>Actinomycetota</taxon>
        <taxon>Actinomycetes</taxon>
        <taxon>Mycobacteriales</taxon>
        <taxon>Corynebacteriaceae</taxon>
        <taxon>Corynebacterium</taxon>
    </lineage>
</organism>
<dbReference type="InterPro" id="IPR057972">
    <property type="entry name" value="Terminase_7"/>
</dbReference>
<evidence type="ECO:0000313" key="2">
    <source>
        <dbReference type="Proteomes" id="UP000319986"/>
    </source>
</evidence>
<dbReference type="AlphaFoldDB" id="A0A4Y4C8T6"/>
<dbReference type="Pfam" id="PF25673">
    <property type="entry name" value="Terminase_7"/>
    <property type="match status" value="1"/>
</dbReference>
<comment type="caution">
    <text evidence="1">The sequence shown here is derived from an EMBL/GenBank/DDBJ whole genome shotgun (WGS) entry which is preliminary data.</text>
</comment>
<proteinExistence type="predicted"/>
<dbReference type="EMBL" id="BJNT01000026">
    <property type="protein sequence ID" value="GEC87457.1"/>
    <property type="molecule type" value="Genomic_DNA"/>
</dbReference>